<sequence>MITGITLIVLSLLAIPSIILAKKPNAQELLDKITPYQGYIGIVFFFWGIYGIIFSGILGLGWMPTWPIFWVTTLAVNIMQALLGFLLGYGMISKHVFSKSEEAKKKGEQLLAKLAPLQGKIGIAGLFVGGWCIIASILFYGV</sequence>
<proteinExistence type="predicted"/>
<name>A0A3B0URE0_9ZZZZ</name>
<evidence type="ECO:0000313" key="2">
    <source>
        <dbReference type="EMBL" id="VAW28912.1"/>
    </source>
</evidence>
<protein>
    <submittedName>
        <fullName evidence="2">Uncharacterized protein</fullName>
    </submittedName>
</protein>
<organism evidence="2">
    <name type="scientific">hydrothermal vent metagenome</name>
    <dbReference type="NCBI Taxonomy" id="652676"/>
    <lineage>
        <taxon>unclassified sequences</taxon>
        <taxon>metagenomes</taxon>
        <taxon>ecological metagenomes</taxon>
    </lineage>
</organism>
<keyword evidence="1" id="KW-0472">Membrane</keyword>
<feature type="transmembrane region" description="Helical" evidence="1">
    <location>
        <begin position="121"/>
        <end position="141"/>
    </location>
</feature>
<gene>
    <name evidence="2" type="ORF">MNBD_BACTEROID06-992</name>
</gene>
<accession>A0A3B0URE0</accession>
<keyword evidence="1" id="KW-1133">Transmembrane helix</keyword>
<dbReference type="AlphaFoldDB" id="A0A3B0URE0"/>
<evidence type="ECO:0000256" key="1">
    <source>
        <dbReference type="SAM" id="Phobius"/>
    </source>
</evidence>
<feature type="transmembrane region" description="Helical" evidence="1">
    <location>
        <begin position="68"/>
        <end position="92"/>
    </location>
</feature>
<feature type="transmembrane region" description="Helical" evidence="1">
    <location>
        <begin position="37"/>
        <end position="61"/>
    </location>
</feature>
<dbReference type="EMBL" id="UOES01000481">
    <property type="protein sequence ID" value="VAW28912.1"/>
    <property type="molecule type" value="Genomic_DNA"/>
</dbReference>
<keyword evidence="1" id="KW-0812">Transmembrane</keyword>
<reference evidence="2" key="1">
    <citation type="submission" date="2018-06" db="EMBL/GenBank/DDBJ databases">
        <authorList>
            <person name="Zhirakovskaya E."/>
        </authorList>
    </citation>
    <scope>NUCLEOTIDE SEQUENCE</scope>
</reference>